<sequence>MLRKMQKTHVFTLLSKAVLQAYHQLLCSSPCLTILILHKYDFSHADCIGVF</sequence>
<organism evidence="1 2">
    <name type="scientific">Anaplasma phagocytophilum str. ApNP</name>
    <dbReference type="NCBI Taxonomy" id="1359153"/>
    <lineage>
        <taxon>Bacteria</taxon>
        <taxon>Pseudomonadati</taxon>
        <taxon>Pseudomonadota</taxon>
        <taxon>Alphaproteobacteria</taxon>
        <taxon>Rickettsiales</taxon>
        <taxon>Anaplasmataceae</taxon>
        <taxon>Anaplasma</taxon>
        <taxon>phagocytophilum group</taxon>
    </lineage>
</organism>
<dbReference type="PATRIC" id="fig|1359153.3.peg.1237"/>
<dbReference type="Proteomes" id="UP000033385">
    <property type="component" value="Unassembled WGS sequence"/>
</dbReference>
<protein>
    <submittedName>
        <fullName evidence="1">Uncharacterized protein</fullName>
    </submittedName>
</protein>
<reference evidence="1 2" key="1">
    <citation type="submission" date="2015-01" db="EMBL/GenBank/DDBJ databases">
        <title>Genome Sequencing of Rickettsiales.</title>
        <authorList>
            <person name="Daugherty S.C."/>
            <person name="Su Q."/>
            <person name="Abolude K."/>
            <person name="Beier-Sexton M."/>
            <person name="Carlyon J.A."/>
            <person name="Carter R."/>
            <person name="Day N.P."/>
            <person name="Dumler S.J."/>
            <person name="Dyachenko V."/>
            <person name="Godinez A."/>
            <person name="Kurtti T.J."/>
            <person name="Lichay M."/>
            <person name="Mullins K.E."/>
            <person name="Ott S."/>
            <person name="Pappas-Brown V."/>
            <person name="Paris D.H."/>
            <person name="Patel P."/>
            <person name="Richards A.L."/>
            <person name="Sadzewicz L."/>
            <person name="Sears K."/>
            <person name="Seidman D."/>
            <person name="Sengamalay N."/>
            <person name="Stenos J."/>
            <person name="Tallon L.J."/>
            <person name="Vincent G."/>
            <person name="Fraser C.M."/>
            <person name="Munderloh U."/>
            <person name="Dunning-Hotopp J.C."/>
        </authorList>
    </citation>
    <scope>NUCLEOTIDE SEQUENCE [LARGE SCALE GENOMIC DNA]</scope>
    <source>
        <strain evidence="1 2">ApNP</strain>
    </source>
</reference>
<evidence type="ECO:0000313" key="2">
    <source>
        <dbReference type="Proteomes" id="UP000033385"/>
    </source>
</evidence>
<accession>A0A0F3NHG5</accession>
<dbReference type="EMBL" id="LANW01000001">
    <property type="protein sequence ID" value="KJV67518.1"/>
    <property type="molecule type" value="Genomic_DNA"/>
</dbReference>
<name>A0A0F3NHG5_ANAPH</name>
<proteinExistence type="predicted"/>
<evidence type="ECO:0000313" key="1">
    <source>
        <dbReference type="EMBL" id="KJV67518.1"/>
    </source>
</evidence>
<comment type="caution">
    <text evidence="1">The sequence shown here is derived from an EMBL/GenBank/DDBJ whole genome shotgun (WGS) entry which is preliminary data.</text>
</comment>
<gene>
    <name evidence="1" type="ORF">APHNP_1206</name>
</gene>
<dbReference type="AlphaFoldDB" id="A0A0F3NHG5"/>